<evidence type="ECO:0000256" key="4">
    <source>
        <dbReference type="ARBA" id="ARBA00023136"/>
    </source>
</evidence>
<evidence type="ECO:0000256" key="1">
    <source>
        <dbReference type="ARBA" id="ARBA00004141"/>
    </source>
</evidence>
<evidence type="ECO:0000256" key="5">
    <source>
        <dbReference type="SAM" id="Phobius"/>
    </source>
</evidence>
<keyword evidence="3 5" id="KW-1133">Transmembrane helix</keyword>
<dbReference type="NCBIfam" id="TIGR03062">
    <property type="entry name" value="pip_yhgE_Cterm"/>
    <property type="match status" value="1"/>
</dbReference>
<organism evidence="7 8">
    <name type="scientific">Anoxybacteroides amylolyticum</name>
    <dbReference type="NCBI Taxonomy" id="294699"/>
    <lineage>
        <taxon>Bacteria</taxon>
        <taxon>Bacillati</taxon>
        <taxon>Bacillota</taxon>
        <taxon>Bacilli</taxon>
        <taxon>Bacillales</taxon>
        <taxon>Anoxybacillaceae</taxon>
        <taxon>Anoxybacteroides</taxon>
    </lineage>
</organism>
<feature type="transmembrane region" description="Helical" evidence="5">
    <location>
        <begin position="669"/>
        <end position="688"/>
    </location>
</feature>
<comment type="subcellular location">
    <subcellularLocation>
        <location evidence="1">Membrane</location>
        <topology evidence="1">Multi-pass membrane protein</topology>
    </subcellularLocation>
</comment>
<feature type="domain" description="ABC-2 type transporter transmembrane" evidence="6">
    <location>
        <begin position="589"/>
        <end position="768"/>
    </location>
</feature>
<sequence>MKQEWRAIIQNRKLLIPLIAVLFIPLLYSGMFLWAFWDPYAHLDELPVAVVNNDKGAIFNGEKLEIGKELVDKLKENKKFAWHFVTEQEAEKGLRDQKYYMAVKIPENFSENATTIQDEHPKRMTLIYMPNESFNFLSAQIGNTAVEKIKEELSHTVTATYAETMLENVKKMADGLHDASDGAKQIHDGVTKAKDGAAQLQTGLHSAKEGSKQLSKGTKDAKNGAAEIYRNLQVLAEKSLVFEDGLKSASIGSEQLQAGLGKLDEGFSRLQAGQEQLLEGAKKAETGSTQLSNGLQQSLGGMEQMKQKVPLLTEGTLQVKNGAGSLAASLGQWKQGADSAEAGATQVSAGLQQVIAQLDMMIAKTADENEKATLQTLKNNLLPLSEGSKQVASGVAQLADGAGALKTGAEKLAIGASKLYNGQLAFAQGMNQLVSAQEQLAAGANALALGQGTIVQGLTTFGEKMTEAKEGIAQLANGSGKLTSGLHQLSDGSAKLQNGASQLADGSGKLASGMTKLENGIFTLSNGVTQLSDGSDQLVDGMKKLDDGSKQLADKLADGAKKASDVKANDDVYRMFSEPVKMKNERIHHVPNYGTGFTPYFLSLGLFVGALLLSIVFPLREPASTPSSGVQWFFSKFGVLAVVGVVQALLADTVLLVGLDLHVQSVPNFIIFSIITSLAFIAVIQFLVTTLGDPGRFVGIVILILQLTTSAGTFPLELIPKTLQPINHYLPMTYSVFGFKAVISSGDFAFMWKNAVILAAFIIILSLGTVFYFTAQHKRKFYTMTQQMTEAPEA</sequence>
<gene>
    <name evidence="7" type="ORF">GFC30_1040</name>
</gene>
<proteinExistence type="predicted"/>
<dbReference type="Pfam" id="PF12698">
    <property type="entry name" value="ABC2_membrane_3"/>
    <property type="match status" value="2"/>
</dbReference>
<evidence type="ECO:0000313" key="8">
    <source>
        <dbReference type="Proteomes" id="UP000076865"/>
    </source>
</evidence>
<feature type="transmembrane region" description="Helical" evidence="5">
    <location>
        <begin position="697"/>
        <end position="716"/>
    </location>
</feature>
<dbReference type="EMBL" id="CP015438">
    <property type="protein sequence ID" value="ANB60577.1"/>
    <property type="molecule type" value="Genomic_DNA"/>
</dbReference>
<dbReference type="PANTHER" id="PTHR43077:SF5">
    <property type="entry name" value="PHAGE INFECTION PROTEIN"/>
    <property type="match status" value="1"/>
</dbReference>
<dbReference type="KEGG" id="aamy:GFC30_1040"/>
<feature type="transmembrane region" description="Helical" evidence="5">
    <location>
        <begin position="597"/>
        <end position="617"/>
    </location>
</feature>
<dbReference type="InterPro" id="IPR011049">
    <property type="entry name" value="Serralysin-like_metalloprot_C"/>
</dbReference>
<dbReference type="InterPro" id="IPR013525">
    <property type="entry name" value="ABC2_TM"/>
</dbReference>
<dbReference type="NCBIfam" id="TIGR03061">
    <property type="entry name" value="pip_yhgE_Nterm"/>
    <property type="match status" value="1"/>
</dbReference>
<evidence type="ECO:0000259" key="6">
    <source>
        <dbReference type="Pfam" id="PF12698"/>
    </source>
</evidence>
<dbReference type="GO" id="GO:0016020">
    <property type="term" value="C:membrane"/>
    <property type="evidence" value="ECO:0007669"/>
    <property type="project" value="UniProtKB-SubCell"/>
</dbReference>
<dbReference type="InterPro" id="IPR023908">
    <property type="entry name" value="xxxLxxG_rpt"/>
</dbReference>
<dbReference type="PANTHER" id="PTHR43077">
    <property type="entry name" value="TRANSPORT PERMEASE YVFS-RELATED"/>
    <property type="match status" value="1"/>
</dbReference>
<dbReference type="Proteomes" id="UP000076865">
    <property type="component" value="Chromosome"/>
</dbReference>
<dbReference type="InterPro" id="IPR051328">
    <property type="entry name" value="T7SS_ABC-Transporter"/>
</dbReference>
<evidence type="ECO:0000256" key="3">
    <source>
        <dbReference type="ARBA" id="ARBA00022989"/>
    </source>
</evidence>
<dbReference type="RefSeq" id="WP_066323186.1">
    <property type="nucleotide sequence ID" value="NZ_CP015438.1"/>
</dbReference>
<name>A0A160F2T8_9BACL</name>
<feature type="domain" description="ABC-2 type transporter transmembrane" evidence="6">
    <location>
        <begin position="18"/>
        <end position="152"/>
    </location>
</feature>
<evidence type="ECO:0000313" key="7">
    <source>
        <dbReference type="EMBL" id="ANB60577.1"/>
    </source>
</evidence>
<keyword evidence="2 5" id="KW-0812">Transmembrane</keyword>
<keyword evidence="4 5" id="KW-0472">Membrane</keyword>
<protein>
    <recommendedName>
        <fullName evidence="6">ABC-2 type transporter transmembrane domain-containing protein</fullName>
    </recommendedName>
</protein>
<dbReference type="PATRIC" id="fig|294699.3.peg.1033"/>
<dbReference type="Gene3D" id="3.40.1710.10">
    <property type="entry name" value="abc type-2 transporter like domain"/>
    <property type="match status" value="1"/>
</dbReference>
<feature type="transmembrane region" description="Helical" evidence="5">
    <location>
        <begin position="14"/>
        <end position="37"/>
    </location>
</feature>
<keyword evidence="8" id="KW-1185">Reference proteome</keyword>
<evidence type="ECO:0000256" key="2">
    <source>
        <dbReference type="ARBA" id="ARBA00022692"/>
    </source>
</evidence>
<feature type="transmembrane region" description="Helical" evidence="5">
    <location>
        <begin position="637"/>
        <end position="657"/>
    </location>
</feature>
<dbReference type="InterPro" id="IPR017501">
    <property type="entry name" value="Phage_infect_YhgE_C"/>
</dbReference>
<dbReference type="SUPFAM" id="SSF101967">
    <property type="entry name" value="Adhesin YadA, collagen-binding domain"/>
    <property type="match status" value="1"/>
</dbReference>
<dbReference type="Gene3D" id="1.10.287.950">
    <property type="entry name" value="Methyl-accepting chemotaxis protein"/>
    <property type="match status" value="1"/>
</dbReference>
<reference evidence="7 8" key="1">
    <citation type="journal article" date="2006" name="Syst. Appl. Microbiol.">
        <title>Anoxybacillus amylolyticus sp. nov., a thermophilic amylase producing bacterium isolated from Mount Rittmann (Antarctica).</title>
        <authorList>
            <person name="Poli A."/>
            <person name="Esposito E."/>
            <person name="Lama L."/>
            <person name="Orlando P."/>
            <person name="Nicolaus G."/>
            <person name="de Appolonia F."/>
            <person name="Gambacorta A."/>
            <person name="Nicolaus B."/>
        </authorList>
    </citation>
    <scope>NUCLEOTIDE SEQUENCE [LARGE SCALE GENOMIC DNA]</scope>
    <source>
        <strain evidence="7 8">DSM 15939</strain>
    </source>
</reference>
<dbReference type="OrthoDB" id="9811483at2"/>
<feature type="transmembrane region" description="Helical" evidence="5">
    <location>
        <begin position="755"/>
        <end position="775"/>
    </location>
</feature>
<dbReference type="NCBIfam" id="TIGR03057">
    <property type="entry name" value="xxxLxxG_by_4"/>
    <property type="match status" value="5"/>
</dbReference>
<dbReference type="AlphaFoldDB" id="A0A160F2T8"/>
<dbReference type="GO" id="GO:0140359">
    <property type="term" value="F:ABC-type transporter activity"/>
    <property type="evidence" value="ECO:0007669"/>
    <property type="project" value="InterPro"/>
</dbReference>
<dbReference type="InterPro" id="IPR017500">
    <property type="entry name" value="Phage_infect_YhgE_N"/>
</dbReference>
<accession>A0A160F2T8</accession>